<protein>
    <submittedName>
        <fullName evidence="1">Uncharacterized protein</fullName>
    </submittedName>
</protein>
<dbReference type="EMBL" id="CP000362">
    <property type="protein sequence ID" value="ABG33564.1"/>
    <property type="molecule type" value="Genomic_DNA"/>
</dbReference>
<evidence type="ECO:0000313" key="1">
    <source>
        <dbReference type="EMBL" id="ABG33564.1"/>
    </source>
</evidence>
<reference evidence="1 2" key="1">
    <citation type="journal article" date="2007" name="J. Bacteriol.">
        <title>The complete genome sequence of Roseobacter denitrificans reveals a mixotrophic rather than photosynthetic metabolism.</title>
        <authorList>
            <person name="Swingley W.D."/>
            <person name="Sadekar S."/>
            <person name="Mastrian S.D."/>
            <person name="Matthies H.J."/>
            <person name="Hao J."/>
            <person name="Ramos H."/>
            <person name="Acharya C.R."/>
            <person name="Conrad A.L."/>
            <person name="Taylor H.L."/>
            <person name="Dejesa L.C."/>
            <person name="Shah M.K."/>
            <person name="O'huallachain M.E."/>
            <person name="Lince M.T."/>
            <person name="Blankenship R.E."/>
            <person name="Beatty J.T."/>
            <person name="Touchman J.W."/>
        </authorList>
    </citation>
    <scope>NUCLEOTIDE SEQUENCE [LARGE SCALE GENOMIC DNA]</scope>
    <source>
        <strain evidence="2">ATCC 33942 / OCh 114</strain>
    </source>
</reference>
<keyword evidence="2" id="KW-1185">Reference proteome</keyword>
<dbReference type="Proteomes" id="UP000007029">
    <property type="component" value="Chromosome"/>
</dbReference>
<sequence length="48" mass="5385">MTHARLFGFCAAETARYSETACWKGWYQGPAVVRGVLPVKKEQIKTTP</sequence>
<dbReference type="HOGENOM" id="CLU_3157310_0_0_5"/>
<name>Q160M9_ROSDO</name>
<organism evidence="1 2">
    <name type="scientific">Roseobacter denitrificans (strain ATCC 33942 / OCh 114)</name>
    <name type="common">Erythrobacter sp. (strain OCh 114)</name>
    <name type="synonym">Roseobacter denitrificans</name>
    <dbReference type="NCBI Taxonomy" id="375451"/>
    <lineage>
        <taxon>Bacteria</taxon>
        <taxon>Pseudomonadati</taxon>
        <taxon>Pseudomonadota</taxon>
        <taxon>Alphaproteobacteria</taxon>
        <taxon>Rhodobacterales</taxon>
        <taxon>Roseobacteraceae</taxon>
        <taxon>Roseobacter</taxon>
    </lineage>
</organism>
<gene>
    <name evidence="1" type="ordered locus">RD1_4123</name>
</gene>
<dbReference type="STRING" id="375451.RD1_4123"/>
<dbReference type="AlphaFoldDB" id="Q160M9"/>
<proteinExistence type="predicted"/>
<evidence type="ECO:0000313" key="2">
    <source>
        <dbReference type="Proteomes" id="UP000007029"/>
    </source>
</evidence>
<accession>Q160M9</accession>
<dbReference type="RefSeq" id="WP_011570174.1">
    <property type="nucleotide sequence ID" value="NZ_FOOO01000006.1"/>
</dbReference>
<dbReference type="KEGG" id="rde:RD1_4123"/>